<protein>
    <submittedName>
        <fullName evidence="2">CGNR zinc finger domain-containing protein</fullName>
    </submittedName>
</protein>
<name>A0A6G4X892_9ACTN</name>
<evidence type="ECO:0000259" key="1">
    <source>
        <dbReference type="Pfam" id="PF11706"/>
    </source>
</evidence>
<reference evidence="2 3" key="1">
    <citation type="submission" date="2020-02" db="EMBL/GenBank/DDBJ databases">
        <title>Whole-genome analyses of novel actinobacteria.</title>
        <authorList>
            <person name="Sahin N."/>
            <person name="Tatar D."/>
        </authorList>
    </citation>
    <scope>NUCLEOTIDE SEQUENCE [LARGE SCALE GENOMIC DNA]</scope>
    <source>
        <strain evidence="2 3">SB3404</strain>
    </source>
</reference>
<feature type="domain" description="Zinc finger CGNR" evidence="1">
    <location>
        <begin position="144"/>
        <end position="187"/>
    </location>
</feature>
<comment type="caution">
    <text evidence="2">The sequence shown here is derived from an EMBL/GenBank/DDBJ whole genome shotgun (WGS) entry which is preliminary data.</text>
</comment>
<dbReference type="InterPro" id="IPR010852">
    <property type="entry name" value="ABATE"/>
</dbReference>
<dbReference type="Gene3D" id="1.10.3300.10">
    <property type="entry name" value="Jann2411-like domain"/>
    <property type="match status" value="1"/>
</dbReference>
<accession>A0A6G4X892</accession>
<evidence type="ECO:0000313" key="3">
    <source>
        <dbReference type="Proteomes" id="UP000477722"/>
    </source>
</evidence>
<dbReference type="Pfam" id="PF11706">
    <property type="entry name" value="zf-CGNR"/>
    <property type="match status" value="1"/>
</dbReference>
<dbReference type="SUPFAM" id="SSF160904">
    <property type="entry name" value="Jann2411-like"/>
    <property type="match status" value="1"/>
</dbReference>
<evidence type="ECO:0000313" key="2">
    <source>
        <dbReference type="EMBL" id="NGO73362.1"/>
    </source>
</evidence>
<dbReference type="PANTHER" id="PTHR35525:SF3">
    <property type="entry name" value="BLL6575 PROTEIN"/>
    <property type="match status" value="1"/>
</dbReference>
<organism evidence="2 3">
    <name type="scientific">Streptomyces boncukensis</name>
    <dbReference type="NCBI Taxonomy" id="2711219"/>
    <lineage>
        <taxon>Bacteria</taxon>
        <taxon>Bacillati</taxon>
        <taxon>Actinomycetota</taxon>
        <taxon>Actinomycetes</taxon>
        <taxon>Kitasatosporales</taxon>
        <taxon>Streptomycetaceae</taxon>
        <taxon>Streptomyces</taxon>
    </lineage>
</organism>
<keyword evidence="3" id="KW-1185">Reference proteome</keyword>
<proteinExistence type="predicted"/>
<dbReference type="InterPro" id="IPR021005">
    <property type="entry name" value="Znf_CGNR"/>
</dbReference>
<gene>
    <name evidence="2" type="ORF">G5C65_34535</name>
</gene>
<dbReference type="InterPro" id="IPR023286">
    <property type="entry name" value="ABATE_dom_sf"/>
</dbReference>
<sequence>MKILFPDYKPGAGVATDLVCTGAPPAAGDLLGVPGGLTRFLADHDLAPDALAGVREPSADDVAEVRGLRGDVRRLLAAQAEERVAEGAAALVTRAGRGPVLRRDAAGGWQWYVETAPGASLAGELGVLIGTGLLGALRTLGHGRFRRCASPDCAGLFVDTSKAGRRRYCMPDVCGNRVNVANYRARRSSSRT</sequence>
<dbReference type="Pfam" id="PF07336">
    <property type="entry name" value="ABATE"/>
    <property type="match status" value="1"/>
</dbReference>
<dbReference type="AlphaFoldDB" id="A0A6G4X892"/>
<dbReference type="PANTHER" id="PTHR35525">
    <property type="entry name" value="BLL6575 PROTEIN"/>
    <property type="match status" value="1"/>
</dbReference>
<dbReference type="EMBL" id="JAAKZZ010000704">
    <property type="protein sequence ID" value="NGO73362.1"/>
    <property type="molecule type" value="Genomic_DNA"/>
</dbReference>
<dbReference type="Proteomes" id="UP000477722">
    <property type="component" value="Unassembled WGS sequence"/>
</dbReference>
<dbReference type="RefSeq" id="WP_165303012.1">
    <property type="nucleotide sequence ID" value="NZ_JAAKZZ010000704.1"/>
</dbReference>